<dbReference type="PANTHER" id="PTHR46191:SF2">
    <property type="entry name" value="HALOACID DEHALOGENASE-LIKE HYDROLASE DOMAIN-CONTAINING PROTEIN 3"/>
    <property type="match status" value="1"/>
</dbReference>
<dbReference type="InterPro" id="IPR044924">
    <property type="entry name" value="HAD-SF_hydro_IA_REG-2-like_cap"/>
</dbReference>
<dbReference type="SUPFAM" id="SSF56784">
    <property type="entry name" value="HAD-like"/>
    <property type="match status" value="1"/>
</dbReference>
<reference evidence="1 2" key="1">
    <citation type="journal article" date="2016" name="Front. Microbiol.">
        <title>Genome and transcriptome sequences reveal the specific parasitism of the nematophagous Purpureocillium lilacinum 36-1.</title>
        <authorList>
            <person name="Xie J."/>
            <person name="Li S."/>
            <person name="Mo C."/>
            <person name="Xiao X."/>
            <person name="Peng D."/>
            <person name="Wang G."/>
            <person name="Xiao Y."/>
        </authorList>
    </citation>
    <scope>NUCLEOTIDE SEQUENCE [LARGE SCALE GENOMIC DNA]</scope>
    <source>
        <strain evidence="1 2">36-1</strain>
    </source>
</reference>
<gene>
    <name evidence="1" type="ORF">PCL_05682</name>
</gene>
<dbReference type="Gene3D" id="1.10.150.720">
    <property type="entry name" value="Haloacid dehalogenase-like hydrolase"/>
    <property type="match status" value="1"/>
</dbReference>
<dbReference type="EMBL" id="LCWV01000002">
    <property type="protein sequence ID" value="PWI75024.1"/>
    <property type="molecule type" value="Genomic_DNA"/>
</dbReference>
<dbReference type="Gene3D" id="3.40.50.1000">
    <property type="entry name" value="HAD superfamily/HAD-like"/>
    <property type="match status" value="1"/>
</dbReference>
<organism evidence="1 2">
    <name type="scientific">Purpureocillium lilacinum</name>
    <name type="common">Paecilomyces lilacinus</name>
    <dbReference type="NCBI Taxonomy" id="33203"/>
    <lineage>
        <taxon>Eukaryota</taxon>
        <taxon>Fungi</taxon>
        <taxon>Dikarya</taxon>
        <taxon>Ascomycota</taxon>
        <taxon>Pezizomycotina</taxon>
        <taxon>Sordariomycetes</taxon>
        <taxon>Hypocreomycetidae</taxon>
        <taxon>Hypocreales</taxon>
        <taxon>Ophiocordycipitaceae</taxon>
        <taxon>Purpureocillium</taxon>
    </lineage>
</organism>
<dbReference type="InterPro" id="IPR036412">
    <property type="entry name" value="HAD-like_sf"/>
</dbReference>
<dbReference type="PANTHER" id="PTHR46191">
    <property type="match status" value="1"/>
</dbReference>
<proteinExistence type="predicted"/>
<sequence length="356" mass="39553">MYSDIPYHATIHATDTLPPDWRLACGQIQSVFMVKRWGDCNAATAVESLDDANIAMARPHLLLCFDAFGTLFRPKRSVAQQYAEVARQCGVTGFSDSELEASLKSAFKDEAKRNPNYGRATGLGATKWWTNIIHKTFTPLTNNHSLPKDLAPKLLHRFASKEGYDAEPNLASILRALKRPDHTRHFDRIVIGVITNSDDRVPDILASFDLHVSPLRYGTDVDPSALAERDYDVDFHCMSYDVGVEKPDRRIFDAASGLLVRILASREGKSEDEIEAEVSKTWRKVYVGDEHAKDVVGARNAGWSPVLLDPENHSAGTASVEDHRGQTLDDLFKEHGVLRVKSIQNLTTWLSGGGGR</sequence>
<dbReference type="AlphaFoldDB" id="A0A2U3EKI8"/>
<evidence type="ECO:0000313" key="1">
    <source>
        <dbReference type="EMBL" id="PWI75024.1"/>
    </source>
</evidence>
<name>A0A2U3EKI8_PURLI</name>
<evidence type="ECO:0000313" key="2">
    <source>
        <dbReference type="Proteomes" id="UP000245956"/>
    </source>
</evidence>
<comment type="caution">
    <text evidence="1">The sequence shown here is derived from an EMBL/GenBank/DDBJ whole genome shotgun (WGS) entry which is preliminary data.</text>
</comment>
<dbReference type="GO" id="GO:0005634">
    <property type="term" value="C:nucleus"/>
    <property type="evidence" value="ECO:0007669"/>
    <property type="project" value="TreeGrafter"/>
</dbReference>
<protein>
    <submittedName>
        <fullName evidence="1">Putative haloacid dehalogenase protein</fullName>
    </submittedName>
</protein>
<dbReference type="Proteomes" id="UP000245956">
    <property type="component" value="Unassembled WGS sequence"/>
</dbReference>
<accession>A0A2U3EKI8</accession>
<dbReference type="Pfam" id="PF00702">
    <property type="entry name" value="Hydrolase"/>
    <property type="match status" value="1"/>
</dbReference>
<dbReference type="InterPro" id="IPR051828">
    <property type="entry name" value="HAD-like_hydrolase_domain"/>
</dbReference>
<dbReference type="InterPro" id="IPR023214">
    <property type="entry name" value="HAD_sf"/>
</dbReference>